<dbReference type="PANTHER" id="PTHR22912">
    <property type="entry name" value="DISULFIDE OXIDOREDUCTASE"/>
    <property type="match status" value="1"/>
</dbReference>
<evidence type="ECO:0000256" key="16">
    <source>
        <dbReference type="RuleBase" id="RU003692"/>
    </source>
</evidence>
<dbReference type="InterPro" id="IPR016156">
    <property type="entry name" value="FAD/NAD-linked_Rdtase_dimer_sf"/>
</dbReference>
<evidence type="ECO:0000256" key="11">
    <source>
        <dbReference type="ARBA" id="ARBA00023284"/>
    </source>
</evidence>
<keyword evidence="10" id="KW-1015">Disulfide bond</keyword>
<evidence type="ECO:0000256" key="6">
    <source>
        <dbReference type="ARBA" id="ARBA00022630"/>
    </source>
</evidence>
<feature type="domain" description="Pyridine nucleotide-disulphide oxidoreductase dimerisation" evidence="17">
    <location>
        <begin position="346"/>
        <end position="454"/>
    </location>
</feature>
<keyword evidence="9 14" id="KW-0520">NAD</keyword>
<dbReference type="GO" id="GO:0050660">
    <property type="term" value="F:flavin adenine dinucleotide binding"/>
    <property type="evidence" value="ECO:0007669"/>
    <property type="project" value="InterPro"/>
</dbReference>
<feature type="binding site" evidence="14">
    <location>
        <position position="52"/>
    </location>
    <ligand>
        <name>FAD</name>
        <dbReference type="ChEBI" id="CHEBI:57692"/>
    </ligand>
</feature>
<organism evidence="19">
    <name type="scientific">Ralstonia syzygii R24</name>
    <dbReference type="NCBI Taxonomy" id="907261"/>
    <lineage>
        <taxon>Bacteria</taxon>
        <taxon>Pseudomonadati</taxon>
        <taxon>Pseudomonadota</taxon>
        <taxon>Betaproteobacteria</taxon>
        <taxon>Burkholderiales</taxon>
        <taxon>Burkholderiaceae</taxon>
        <taxon>Ralstonia</taxon>
        <taxon>Ralstonia solanacearum species complex</taxon>
    </lineage>
</organism>
<evidence type="ECO:0000256" key="7">
    <source>
        <dbReference type="ARBA" id="ARBA00022827"/>
    </source>
</evidence>
<name>G3A7I8_9RALS</name>
<dbReference type="SUPFAM" id="SSF51905">
    <property type="entry name" value="FAD/NAD(P)-binding domain"/>
    <property type="match status" value="1"/>
</dbReference>
<evidence type="ECO:0000256" key="15">
    <source>
        <dbReference type="PIRSR" id="PIRSR000350-4"/>
    </source>
</evidence>
<evidence type="ECO:0000313" key="19">
    <source>
        <dbReference type="EMBL" id="CCA86462.1"/>
    </source>
</evidence>
<dbReference type="PRINTS" id="PR00368">
    <property type="entry name" value="FADPNR"/>
</dbReference>
<dbReference type="InterPro" id="IPR001100">
    <property type="entry name" value="Pyr_nuc-diS_OxRdtase"/>
</dbReference>
<accession>G3A7I8</accession>
<keyword evidence="6 16" id="KW-0285">Flavoprotein</keyword>
<dbReference type="Gene3D" id="3.30.390.30">
    <property type="match status" value="1"/>
</dbReference>
<reference evidence="19" key="1">
    <citation type="journal article" date="2011" name="PLoS ONE">
        <title>Ralstonia syzygii, the Blood Disease Bacterium and some Asian R. solanacearum strains form a single genomic species despite divergent lifestyles.</title>
        <authorList>
            <person name="Remenant B."/>
            <person name="de Cambiaire J.C."/>
            <person name="Cellier G."/>
            <person name="Jacobs J.M."/>
            <person name="Mangenot S."/>
            <person name="Barbe V."/>
            <person name="Lajus A."/>
            <person name="Vallenet D."/>
            <person name="Medigue C."/>
            <person name="Fegan M."/>
            <person name="Allen C."/>
            <person name="Prior P."/>
        </authorList>
    </citation>
    <scope>NUCLEOTIDE SEQUENCE</scope>
    <source>
        <strain evidence="19">R24</strain>
    </source>
</reference>
<gene>
    <name evidence="19" type="primary">lpd</name>
    <name evidence="19" type="ORF">RALSY_40686</name>
</gene>
<feature type="binding site" evidence="14">
    <location>
        <position position="115"/>
    </location>
    <ligand>
        <name>FAD</name>
        <dbReference type="ChEBI" id="CHEBI:57692"/>
    </ligand>
</feature>
<keyword evidence="7 14" id="KW-0274">FAD</keyword>
<evidence type="ECO:0000256" key="10">
    <source>
        <dbReference type="ARBA" id="ARBA00023157"/>
    </source>
</evidence>
<dbReference type="InterPro" id="IPR004099">
    <property type="entry name" value="Pyr_nucl-diS_OxRdtase_dimer"/>
</dbReference>
<evidence type="ECO:0000256" key="5">
    <source>
        <dbReference type="ARBA" id="ARBA00022490"/>
    </source>
</evidence>
<keyword evidence="5" id="KW-0963">Cytoplasm</keyword>
<dbReference type="FunFam" id="3.30.390.30:FF:000001">
    <property type="entry name" value="Dihydrolipoyl dehydrogenase"/>
    <property type="match status" value="1"/>
</dbReference>
<dbReference type="GO" id="GO:0005737">
    <property type="term" value="C:cytoplasm"/>
    <property type="evidence" value="ECO:0007669"/>
    <property type="project" value="UniProtKB-SubCell"/>
</dbReference>
<dbReference type="InterPro" id="IPR036188">
    <property type="entry name" value="FAD/NAD-bd_sf"/>
</dbReference>
<comment type="cofactor">
    <cofactor evidence="14 16">
        <name>FAD</name>
        <dbReference type="ChEBI" id="CHEBI:57692"/>
    </cofactor>
    <text evidence="14 16">Binds 1 FAD per subunit.</text>
</comment>
<feature type="domain" description="FAD/NAD(P)-binding" evidence="18">
    <location>
        <begin position="6"/>
        <end position="325"/>
    </location>
</feature>
<dbReference type="GO" id="GO:0006103">
    <property type="term" value="P:2-oxoglutarate metabolic process"/>
    <property type="evidence" value="ECO:0007669"/>
    <property type="project" value="TreeGrafter"/>
</dbReference>
<dbReference type="SUPFAM" id="SSF55424">
    <property type="entry name" value="FAD/NAD-linked reductases, dimerisation (C-terminal) domain"/>
    <property type="match status" value="1"/>
</dbReference>
<evidence type="ECO:0000256" key="1">
    <source>
        <dbReference type="ARBA" id="ARBA00004496"/>
    </source>
</evidence>
<keyword evidence="14" id="KW-0547">Nucleotide-binding</keyword>
<dbReference type="PIRSF" id="PIRSF000350">
    <property type="entry name" value="Mercury_reductase_MerA"/>
    <property type="match status" value="1"/>
</dbReference>
<comment type="subcellular location">
    <subcellularLocation>
        <location evidence="1">Cytoplasm</location>
    </subcellularLocation>
</comment>
<dbReference type="Gene3D" id="3.50.50.60">
    <property type="entry name" value="FAD/NAD(P)-binding domain"/>
    <property type="match status" value="2"/>
</dbReference>
<reference evidence="19" key="2">
    <citation type="submission" date="2011-04" db="EMBL/GenBank/DDBJ databases">
        <authorList>
            <person name="Genoscope - CEA"/>
        </authorList>
    </citation>
    <scope>NUCLEOTIDE SEQUENCE</scope>
    <source>
        <strain evidence="19">R24</strain>
    </source>
</reference>
<evidence type="ECO:0000256" key="12">
    <source>
        <dbReference type="ARBA" id="ARBA00049187"/>
    </source>
</evidence>
<dbReference type="InterPro" id="IPR006258">
    <property type="entry name" value="Lipoamide_DH"/>
</dbReference>
<dbReference type="InterPro" id="IPR050151">
    <property type="entry name" value="Class-I_Pyr_Nuc-Dis_Oxidored"/>
</dbReference>
<evidence type="ECO:0000256" key="4">
    <source>
        <dbReference type="ARBA" id="ARBA00016961"/>
    </source>
</evidence>
<dbReference type="RefSeq" id="WP_197334672.1">
    <property type="nucleotide sequence ID" value="NZ_CP115944.1"/>
</dbReference>
<feature type="active site" description="Proton acceptor" evidence="13">
    <location>
        <position position="444"/>
    </location>
</feature>
<comment type="similarity">
    <text evidence="2 16">Belongs to the class-I pyridine nucleotide-disulfide oxidoreductase family.</text>
</comment>
<dbReference type="NCBIfam" id="TIGR01350">
    <property type="entry name" value="lipoamide_DH"/>
    <property type="match status" value="1"/>
</dbReference>
<dbReference type="PANTHER" id="PTHR22912:SF217">
    <property type="entry name" value="DIHYDROLIPOYL DEHYDROGENASE"/>
    <property type="match status" value="1"/>
</dbReference>
<comment type="miscellaneous">
    <text evidence="16">The active site is a redox-active disulfide bond.</text>
</comment>
<proteinExistence type="inferred from homology"/>
<feature type="binding site" evidence="14">
    <location>
        <position position="270"/>
    </location>
    <ligand>
        <name>NAD(+)</name>
        <dbReference type="ChEBI" id="CHEBI:57540"/>
    </ligand>
</feature>
<dbReference type="AlphaFoldDB" id="G3A7I8"/>
<sequence length="465" mass="49502">MSTTEYDVIVVGGGPGGYVAAIRAAQRGLRTALVEREHLGGICLNWGCIPTKTLLHAAEAWHSLEVLSALGIQTGERTFDLGVMVGRSRAVAGKLSQGVRLLLRKHRVTVLEGDGSLVGPGSVVVKSRDETLRLSAPHVILATGARPRELPDATADGTRVWNYRHALSPISLPASLAIIGAGAIGMEFASFYAALGTAVTVVEAQPRVLPTEDAEISAFVERAYRKRGIQFLIGTRIEAIEQTENGVVLDVSDPQEKHRLATECMLVSIGVIANTESIGLEHTGAETENGFIKVDSDGRTSQPGLYAIGDVTGAPCLAHKAMHEALTCVDSIVDGETAHASQRSSIPACTYGYPQTASVGLTEDQAKEKGRAIRVGRFPFQGNGKALAIGDADGFIKTIFDRESGELLGAHMVGPQVTELIHSLVLARELEATEMELIQTVFPHPTLSEAVHESVLEALDRPLHI</sequence>
<dbReference type="EC" id="1.8.1.4" evidence="3 16"/>
<dbReference type="InterPro" id="IPR023753">
    <property type="entry name" value="FAD/NAD-binding_dom"/>
</dbReference>
<feature type="binding site" evidence="14">
    <location>
        <begin position="180"/>
        <end position="187"/>
    </location>
    <ligand>
        <name>NAD(+)</name>
        <dbReference type="ChEBI" id="CHEBI:57540"/>
    </ligand>
</feature>
<evidence type="ECO:0000259" key="18">
    <source>
        <dbReference type="Pfam" id="PF07992"/>
    </source>
</evidence>
<protein>
    <recommendedName>
        <fullName evidence="4 16">Dihydrolipoyl dehydrogenase</fullName>
        <ecNumber evidence="3 16">1.8.1.4</ecNumber>
    </recommendedName>
</protein>
<evidence type="ECO:0000256" key="14">
    <source>
        <dbReference type="PIRSR" id="PIRSR000350-3"/>
    </source>
</evidence>
<feature type="binding site" evidence="14">
    <location>
        <position position="203"/>
    </location>
    <ligand>
        <name>NAD(+)</name>
        <dbReference type="ChEBI" id="CHEBI:57540"/>
    </ligand>
</feature>
<dbReference type="PRINTS" id="PR00411">
    <property type="entry name" value="PNDRDTASEI"/>
</dbReference>
<evidence type="ECO:0000256" key="2">
    <source>
        <dbReference type="ARBA" id="ARBA00007532"/>
    </source>
</evidence>
<feature type="disulfide bond" description="Redox-active" evidence="15">
    <location>
        <begin position="43"/>
        <end position="48"/>
    </location>
</feature>
<comment type="catalytic activity">
    <reaction evidence="12 16">
        <text>N(6)-[(R)-dihydrolipoyl]-L-lysyl-[protein] + NAD(+) = N(6)-[(R)-lipoyl]-L-lysyl-[protein] + NADH + H(+)</text>
        <dbReference type="Rhea" id="RHEA:15045"/>
        <dbReference type="Rhea" id="RHEA-COMP:10474"/>
        <dbReference type="Rhea" id="RHEA-COMP:10475"/>
        <dbReference type="ChEBI" id="CHEBI:15378"/>
        <dbReference type="ChEBI" id="CHEBI:57540"/>
        <dbReference type="ChEBI" id="CHEBI:57945"/>
        <dbReference type="ChEBI" id="CHEBI:83099"/>
        <dbReference type="ChEBI" id="CHEBI:83100"/>
        <dbReference type="EC" id="1.8.1.4"/>
    </reaction>
</comment>
<evidence type="ECO:0000256" key="9">
    <source>
        <dbReference type="ARBA" id="ARBA00023027"/>
    </source>
</evidence>
<dbReference type="InterPro" id="IPR012999">
    <property type="entry name" value="Pyr_OxRdtase_I_AS"/>
</dbReference>
<dbReference type="PROSITE" id="PS00076">
    <property type="entry name" value="PYRIDINE_REDOX_1"/>
    <property type="match status" value="1"/>
</dbReference>
<dbReference type="Pfam" id="PF02852">
    <property type="entry name" value="Pyr_redox_dim"/>
    <property type="match status" value="1"/>
</dbReference>
<evidence type="ECO:0000259" key="17">
    <source>
        <dbReference type="Pfam" id="PF02852"/>
    </source>
</evidence>
<evidence type="ECO:0000256" key="13">
    <source>
        <dbReference type="PIRSR" id="PIRSR000350-2"/>
    </source>
</evidence>
<feature type="binding site" evidence="14">
    <location>
        <position position="310"/>
    </location>
    <ligand>
        <name>FAD</name>
        <dbReference type="ChEBI" id="CHEBI:57692"/>
    </ligand>
</feature>
<evidence type="ECO:0000256" key="3">
    <source>
        <dbReference type="ARBA" id="ARBA00012608"/>
    </source>
</evidence>
<dbReference type="Pfam" id="PF07992">
    <property type="entry name" value="Pyr_redox_2"/>
    <property type="match status" value="1"/>
</dbReference>
<dbReference type="GO" id="GO:0004148">
    <property type="term" value="F:dihydrolipoyl dehydrogenase (NADH) activity"/>
    <property type="evidence" value="ECO:0007669"/>
    <property type="project" value="UniProtKB-EC"/>
</dbReference>
<keyword evidence="11 16" id="KW-0676">Redox-active center</keyword>
<evidence type="ECO:0000256" key="8">
    <source>
        <dbReference type="ARBA" id="ARBA00023002"/>
    </source>
</evidence>
<keyword evidence="8 16" id="KW-0560">Oxidoreductase</keyword>
<dbReference type="EMBL" id="FR854089">
    <property type="protein sequence ID" value="CCA86462.1"/>
    <property type="molecule type" value="Genomic_DNA"/>
</dbReference>